<dbReference type="EMBL" id="JADCUA010000006">
    <property type="protein sequence ID" value="KAH9839488.1"/>
    <property type="molecule type" value="Genomic_DNA"/>
</dbReference>
<accession>A0ABQ8KN54</accession>
<feature type="domain" description="Expansin-like EG45" evidence="1">
    <location>
        <begin position="79"/>
        <end position="214"/>
    </location>
</feature>
<evidence type="ECO:0000313" key="3">
    <source>
        <dbReference type="Proteomes" id="UP000814176"/>
    </source>
</evidence>
<dbReference type="GeneID" id="72003953"/>
<name>A0ABQ8KN54_9APHY</name>
<dbReference type="RefSeq" id="XP_047781243.1">
    <property type="nucleotide sequence ID" value="XM_047923221.1"/>
</dbReference>
<evidence type="ECO:0000259" key="1">
    <source>
        <dbReference type="PROSITE" id="PS50842"/>
    </source>
</evidence>
<comment type="caution">
    <text evidence="2">The sequence shown here is derived from an EMBL/GenBank/DDBJ whole genome shotgun (WGS) entry which is preliminary data.</text>
</comment>
<sequence>MQLDRATPIFLSSTTRYPSSSRHVYPLEKMISPTQNLCWVVALVSALFCLPLALATDWIDYPSSGHATMTHYTLPENFIAACGCTADSTHYPTAAMSQMAYGSSTAYGSGCGRCFNLTLVNAFTSVPQFYPPEDERSSVVVKVTDLCPLGGNGWCSATTSKPNAGGAYINFDLAWPSSSIPDNFFPSNVTLYGFADFGVWNVSYQEVNCTQDWEGGKSAAALGSVPEGGSVCCPANPSGNDTCPSYSDANGIPPYTTTSLAALTAPSTTAVHVSLACTAILVLISHLL</sequence>
<dbReference type="Proteomes" id="UP000814176">
    <property type="component" value="Unassembled WGS sequence"/>
</dbReference>
<proteinExistence type="predicted"/>
<dbReference type="Pfam" id="PF22514">
    <property type="entry name" value="EXPB1_D1"/>
    <property type="match status" value="1"/>
</dbReference>
<organism evidence="2 3">
    <name type="scientific">Rhodofomes roseus</name>
    <dbReference type="NCBI Taxonomy" id="34475"/>
    <lineage>
        <taxon>Eukaryota</taxon>
        <taxon>Fungi</taxon>
        <taxon>Dikarya</taxon>
        <taxon>Basidiomycota</taxon>
        <taxon>Agaricomycotina</taxon>
        <taxon>Agaricomycetes</taxon>
        <taxon>Polyporales</taxon>
        <taxon>Rhodofomes</taxon>
    </lineage>
</organism>
<dbReference type="CDD" id="cd22278">
    <property type="entry name" value="DPBB_GH45_endoglucanase"/>
    <property type="match status" value="1"/>
</dbReference>
<keyword evidence="3" id="KW-1185">Reference proteome</keyword>
<dbReference type="Gene3D" id="2.40.40.10">
    <property type="entry name" value="RlpA-like domain"/>
    <property type="match status" value="1"/>
</dbReference>
<dbReference type="SUPFAM" id="SSF50685">
    <property type="entry name" value="Barwin-like endoglucanases"/>
    <property type="match status" value="1"/>
</dbReference>
<dbReference type="PROSITE" id="PS50842">
    <property type="entry name" value="EXPANSIN_EG45"/>
    <property type="match status" value="1"/>
</dbReference>
<protein>
    <submittedName>
        <fullName evidence="2">RlpA-like double-psi beta-barrel-protein domain-containing protein-containing protein</fullName>
    </submittedName>
</protein>
<dbReference type="InterPro" id="IPR007112">
    <property type="entry name" value="Expansin/allergen_DPBB_dom"/>
</dbReference>
<evidence type="ECO:0000313" key="2">
    <source>
        <dbReference type="EMBL" id="KAH9839488.1"/>
    </source>
</evidence>
<gene>
    <name evidence="2" type="ORF">C8Q71DRAFT_749703</name>
</gene>
<dbReference type="InterPro" id="IPR036908">
    <property type="entry name" value="RlpA-like_sf"/>
</dbReference>
<reference evidence="2 3" key="1">
    <citation type="journal article" date="2021" name="Environ. Microbiol.">
        <title>Gene family expansions and transcriptome signatures uncover fungal adaptations to wood decay.</title>
        <authorList>
            <person name="Hage H."/>
            <person name="Miyauchi S."/>
            <person name="Viragh M."/>
            <person name="Drula E."/>
            <person name="Min B."/>
            <person name="Chaduli D."/>
            <person name="Navarro D."/>
            <person name="Favel A."/>
            <person name="Norest M."/>
            <person name="Lesage-Meessen L."/>
            <person name="Balint B."/>
            <person name="Merenyi Z."/>
            <person name="de Eugenio L."/>
            <person name="Morin E."/>
            <person name="Martinez A.T."/>
            <person name="Baldrian P."/>
            <person name="Stursova M."/>
            <person name="Martinez M.J."/>
            <person name="Novotny C."/>
            <person name="Magnuson J.K."/>
            <person name="Spatafora J.W."/>
            <person name="Maurice S."/>
            <person name="Pangilinan J."/>
            <person name="Andreopoulos W."/>
            <person name="LaButti K."/>
            <person name="Hundley H."/>
            <person name="Na H."/>
            <person name="Kuo A."/>
            <person name="Barry K."/>
            <person name="Lipzen A."/>
            <person name="Henrissat B."/>
            <person name="Riley R."/>
            <person name="Ahrendt S."/>
            <person name="Nagy L.G."/>
            <person name="Grigoriev I.V."/>
            <person name="Martin F."/>
            <person name="Rosso M.N."/>
        </authorList>
    </citation>
    <scope>NUCLEOTIDE SEQUENCE [LARGE SCALE GENOMIC DNA]</scope>
    <source>
        <strain evidence="2 3">CIRM-BRFM 1785</strain>
    </source>
</reference>